<evidence type="ECO:0000256" key="2">
    <source>
        <dbReference type="SAM" id="Phobius"/>
    </source>
</evidence>
<feature type="transmembrane region" description="Helical" evidence="2">
    <location>
        <begin position="84"/>
        <end position="106"/>
    </location>
</feature>
<dbReference type="RefSeq" id="WP_042577208.1">
    <property type="nucleotide sequence ID" value="NZ_JXQQ01000007.1"/>
</dbReference>
<feature type="transmembrane region" description="Helical" evidence="2">
    <location>
        <begin position="47"/>
        <end position="72"/>
    </location>
</feature>
<dbReference type="Proteomes" id="UP000032067">
    <property type="component" value="Unassembled WGS sequence"/>
</dbReference>
<proteinExistence type="predicted"/>
<evidence type="ECO:0000313" key="3">
    <source>
        <dbReference type="EMBL" id="KIQ36326.1"/>
    </source>
</evidence>
<dbReference type="EMBL" id="JXQQ01000007">
    <property type="protein sequence ID" value="KIQ36326.1"/>
    <property type="molecule type" value="Genomic_DNA"/>
</dbReference>
<feature type="region of interest" description="Disordered" evidence="1">
    <location>
        <begin position="133"/>
        <end position="152"/>
    </location>
</feature>
<keyword evidence="2" id="KW-0812">Transmembrane</keyword>
<evidence type="ECO:0000256" key="1">
    <source>
        <dbReference type="SAM" id="MobiDB-lite"/>
    </source>
</evidence>
<organism evidence="3 4">
    <name type="scientific">Variovorax paradoxus</name>
    <dbReference type="NCBI Taxonomy" id="34073"/>
    <lineage>
        <taxon>Bacteria</taxon>
        <taxon>Pseudomonadati</taxon>
        <taxon>Pseudomonadota</taxon>
        <taxon>Betaproteobacteria</taxon>
        <taxon>Burkholderiales</taxon>
        <taxon>Comamonadaceae</taxon>
        <taxon>Variovorax</taxon>
    </lineage>
</organism>
<name>A0A0D0MUR5_VARPD</name>
<keyword evidence="2" id="KW-0472">Membrane</keyword>
<accession>A0A0D0MUR5</accession>
<gene>
    <name evidence="3" type="ORF">RT97_02555</name>
</gene>
<evidence type="ECO:0000313" key="4">
    <source>
        <dbReference type="Proteomes" id="UP000032067"/>
    </source>
</evidence>
<comment type="caution">
    <text evidence="3">The sequence shown here is derived from an EMBL/GenBank/DDBJ whole genome shotgun (WGS) entry which is preliminary data.</text>
</comment>
<keyword evidence="2" id="KW-1133">Transmembrane helix</keyword>
<dbReference type="Pfam" id="PF07332">
    <property type="entry name" value="Phage_holin_3_6"/>
    <property type="match status" value="1"/>
</dbReference>
<dbReference type="InterPro" id="IPR009937">
    <property type="entry name" value="Phage_holin_3_6"/>
</dbReference>
<feature type="region of interest" description="Disordered" evidence="1">
    <location>
        <begin position="166"/>
        <end position="193"/>
    </location>
</feature>
<reference evidence="3 4" key="1">
    <citation type="submission" date="2014-12" db="EMBL/GenBank/DDBJ databases">
        <title>16Stimator: statistical estimation of ribosomal gene copy numbers from draft genome assemblies.</title>
        <authorList>
            <person name="Perisin M.A."/>
            <person name="Vetter M."/>
            <person name="Gilbert J.A."/>
            <person name="Bergelson J."/>
        </authorList>
    </citation>
    <scope>NUCLEOTIDE SEQUENCE [LARGE SCALE GENOMIC DNA]</scope>
    <source>
        <strain evidence="3 4">MEDvA23</strain>
    </source>
</reference>
<sequence length="239" mass="26488">MRLLSLFGLSGRIRQLRIAAAEGALAAEDRVQLLRMAWEDEKQRLKLMLVLVVAVLGLTTVTVALLSMAVVVHFWETPYRITAAWSVAGVWIVLWVSAAVGLLLTLRNASNSFVPARQEFARDWAWVQDSFGIGKDPEDEEAPRPPRPTTREELLARMERQRERIATLQGGRETQPAGATEQEREAPPPNESATAAALRIARAHPVAAGVVAATAVVVIRPKRLLRWAAVLAPILWRMR</sequence>
<protein>
    <submittedName>
        <fullName evidence="3">Membrane protein</fullName>
    </submittedName>
</protein>
<dbReference type="AlphaFoldDB" id="A0A0D0MUR5"/>
<dbReference type="OrthoDB" id="8906425at2"/>